<dbReference type="EMBL" id="JAUKUA010000001">
    <property type="protein sequence ID" value="KAK0730095.1"/>
    <property type="molecule type" value="Genomic_DNA"/>
</dbReference>
<feature type="region of interest" description="Disordered" evidence="2">
    <location>
        <begin position="336"/>
        <end position="438"/>
    </location>
</feature>
<feature type="compositionally biased region" description="Basic residues" evidence="2">
    <location>
        <begin position="469"/>
        <end position="489"/>
    </location>
</feature>
<dbReference type="Gene3D" id="3.30.160.60">
    <property type="entry name" value="Classic Zinc Finger"/>
    <property type="match status" value="1"/>
</dbReference>
<organism evidence="4 5">
    <name type="scientific">Lasiosphaeris hirsuta</name>
    <dbReference type="NCBI Taxonomy" id="260670"/>
    <lineage>
        <taxon>Eukaryota</taxon>
        <taxon>Fungi</taxon>
        <taxon>Dikarya</taxon>
        <taxon>Ascomycota</taxon>
        <taxon>Pezizomycotina</taxon>
        <taxon>Sordariomycetes</taxon>
        <taxon>Sordariomycetidae</taxon>
        <taxon>Sordariales</taxon>
        <taxon>Lasiosphaeriaceae</taxon>
        <taxon>Lasiosphaeris</taxon>
    </lineage>
</organism>
<protein>
    <recommendedName>
        <fullName evidence="3">C2H2-type domain-containing protein</fullName>
    </recommendedName>
</protein>
<evidence type="ECO:0000256" key="1">
    <source>
        <dbReference type="PROSITE-ProRule" id="PRU00042"/>
    </source>
</evidence>
<feature type="compositionally biased region" description="Low complexity" evidence="2">
    <location>
        <begin position="397"/>
        <end position="431"/>
    </location>
</feature>
<feature type="domain" description="C2H2-type" evidence="3">
    <location>
        <begin position="169"/>
        <end position="192"/>
    </location>
</feature>
<feature type="region of interest" description="Disordered" evidence="2">
    <location>
        <begin position="37"/>
        <end position="134"/>
    </location>
</feature>
<evidence type="ECO:0000259" key="3">
    <source>
        <dbReference type="PROSITE" id="PS50157"/>
    </source>
</evidence>
<keyword evidence="1" id="KW-0479">Metal-binding</keyword>
<sequence>MDPFSRNPPADTLAAARLHVQALTECGLPREALLRALLENYGPPSEGRRSSQQQQQQQQQQQHHHQSVQGKMNQAAYNARLSVSTTSSRSSGRASVMSTATSMSSVSSQHDGMAPFPPPPPPTTAVKSSNRGTSKPQGAYWCTFCDVAFQRKFDWKRHEDEFHERYKRYPCPSCNRIFWGANTFNQHHKNAHGCTTCPHADRVVQYTQRKQAWACGFCGGFLASRDRYFDHVARHYEDGCTKAHWNHSLVIYGLLHQPIITHAWKELFPSLYGHLPRDQQPVLEWDVKATGHAQGFLEGESPGKLQDLLEFFNDARDDPRFLARLAHDQAIIRFRHELPDSTAPATPAPRPISEPPKPTMPKQLPAVSSSKHLSAPQPPVDMSQQYDNRSFLKKQRSLAPAPSAFPSSHLLRSQSQHLEQHSQHLQHQPQSNNPFLSSFPQTIIEAPETDHHPFFSLPSTAHTGSSHIHQTHHHLSHSQSSHHHHHHHQQQQQHHSLTVPTTISESLFDDWSSLTTTVVDEAAYNGWDGDTNMDLASPGHG</sequence>
<gene>
    <name evidence="4" type="ORF">B0H67DRAFT_478677</name>
</gene>
<accession>A0AA40B9F2</accession>
<dbReference type="SMART" id="SM00355">
    <property type="entry name" value="ZnF_C2H2"/>
    <property type="match status" value="3"/>
</dbReference>
<dbReference type="PROSITE" id="PS00028">
    <property type="entry name" value="ZINC_FINGER_C2H2_1"/>
    <property type="match status" value="2"/>
</dbReference>
<evidence type="ECO:0000313" key="5">
    <source>
        <dbReference type="Proteomes" id="UP001172102"/>
    </source>
</evidence>
<dbReference type="Proteomes" id="UP001172102">
    <property type="component" value="Unassembled WGS sequence"/>
</dbReference>
<feature type="region of interest" description="Disordered" evidence="2">
    <location>
        <begin position="450"/>
        <end position="497"/>
    </location>
</feature>
<evidence type="ECO:0000256" key="2">
    <source>
        <dbReference type="SAM" id="MobiDB-lite"/>
    </source>
</evidence>
<dbReference type="InterPro" id="IPR036236">
    <property type="entry name" value="Znf_C2H2_sf"/>
</dbReference>
<feature type="compositionally biased region" description="Low complexity" evidence="2">
    <location>
        <begin position="50"/>
        <end position="61"/>
    </location>
</feature>
<dbReference type="InterPro" id="IPR013087">
    <property type="entry name" value="Znf_C2H2_type"/>
</dbReference>
<keyword evidence="1" id="KW-0862">Zinc</keyword>
<feature type="domain" description="C2H2-type" evidence="3">
    <location>
        <begin position="140"/>
        <end position="168"/>
    </location>
</feature>
<keyword evidence="1" id="KW-0863">Zinc-finger</keyword>
<proteinExistence type="predicted"/>
<keyword evidence="5" id="KW-1185">Reference proteome</keyword>
<name>A0AA40B9F2_9PEZI</name>
<dbReference type="SUPFAM" id="SSF57667">
    <property type="entry name" value="beta-beta-alpha zinc fingers"/>
    <property type="match status" value="1"/>
</dbReference>
<evidence type="ECO:0000313" key="4">
    <source>
        <dbReference type="EMBL" id="KAK0730095.1"/>
    </source>
</evidence>
<dbReference type="AlphaFoldDB" id="A0AA40B9F2"/>
<dbReference type="PROSITE" id="PS50157">
    <property type="entry name" value="ZINC_FINGER_C2H2_2"/>
    <property type="match status" value="2"/>
</dbReference>
<feature type="compositionally biased region" description="Low complexity" evidence="2">
    <location>
        <begin position="82"/>
        <end position="108"/>
    </location>
</feature>
<dbReference type="GO" id="GO:0008270">
    <property type="term" value="F:zinc ion binding"/>
    <property type="evidence" value="ECO:0007669"/>
    <property type="project" value="UniProtKB-KW"/>
</dbReference>
<feature type="compositionally biased region" description="Polar residues" evidence="2">
    <location>
        <begin position="125"/>
        <end position="134"/>
    </location>
</feature>
<reference evidence="4" key="1">
    <citation type="submission" date="2023-06" db="EMBL/GenBank/DDBJ databases">
        <title>Genome-scale phylogeny and comparative genomics of the fungal order Sordariales.</title>
        <authorList>
            <consortium name="Lawrence Berkeley National Laboratory"/>
            <person name="Hensen N."/>
            <person name="Bonometti L."/>
            <person name="Westerberg I."/>
            <person name="Brannstrom I.O."/>
            <person name="Guillou S."/>
            <person name="Cros-Aarteil S."/>
            <person name="Calhoun S."/>
            <person name="Haridas S."/>
            <person name="Kuo A."/>
            <person name="Mondo S."/>
            <person name="Pangilinan J."/>
            <person name="Riley R."/>
            <person name="Labutti K."/>
            <person name="Andreopoulos B."/>
            <person name="Lipzen A."/>
            <person name="Chen C."/>
            <person name="Yanf M."/>
            <person name="Daum C."/>
            <person name="Ng V."/>
            <person name="Clum A."/>
            <person name="Steindorff A."/>
            <person name="Ohm R."/>
            <person name="Martin F."/>
            <person name="Silar P."/>
            <person name="Natvig D."/>
            <person name="Lalanne C."/>
            <person name="Gautier V."/>
            <person name="Ament-Velasquez S.L."/>
            <person name="Kruys A."/>
            <person name="Hutchinson M.I."/>
            <person name="Powell A.J."/>
            <person name="Barry K."/>
            <person name="Miller A.N."/>
            <person name="Grigoriev I.V."/>
            <person name="Debuchy R."/>
            <person name="Gladieux P."/>
            <person name="Thoren M.H."/>
            <person name="Johannesson H."/>
        </authorList>
    </citation>
    <scope>NUCLEOTIDE SEQUENCE</scope>
    <source>
        <strain evidence="4">SMH4607-1</strain>
    </source>
</reference>
<feature type="compositionally biased region" description="Pro residues" evidence="2">
    <location>
        <begin position="346"/>
        <end position="359"/>
    </location>
</feature>
<comment type="caution">
    <text evidence="4">The sequence shown here is derived from an EMBL/GenBank/DDBJ whole genome shotgun (WGS) entry which is preliminary data.</text>
</comment>